<accession>A0A0L7QRF6</accession>
<organism evidence="1 2">
    <name type="scientific">Habropoda laboriosa</name>
    <dbReference type="NCBI Taxonomy" id="597456"/>
    <lineage>
        <taxon>Eukaryota</taxon>
        <taxon>Metazoa</taxon>
        <taxon>Ecdysozoa</taxon>
        <taxon>Arthropoda</taxon>
        <taxon>Hexapoda</taxon>
        <taxon>Insecta</taxon>
        <taxon>Pterygota</taxon>
        <taxon>Neoptera</taxon>
        <taxon>Endopterygota</taxon>
        <taxon>Hymenoptera</taxon>
        <taxon>Apocrita</taxon>
        <taxon>Aculeata</taxon>
        <taxon>Apoidea</taxon>
        <taxon>Anthophila</taxon>
        <taxon>Apidae</taxon>
        <taxon>Habropoda</taxon>
    </lineage>
</organism>
<reference evidence="1 2" key="1">
    <citation type="submission" date="2015-07" db="EMBL/GenBank/DDBJ databases">
        <title>The genome of Habropoda laboriosa.</title>
        <authorList>
            <person name="Pan H."/>
            <person name="Kapheim K."/>
        </authorList>
    </citation>
    <scope>NUCLEOTIDE SEQUENCE [LARGE SCALE GENOMIC DNA]</scope>
    <source>
        <strain evidence="1">0110345459</strain>
    </source>
</reference>
<name>A0A0L7QRF6_9HYME</name>
<dbReference type="Proteomes" id="UP000053825">
    <property type="component" value="Unassembled WGS sequence"/>
</dbReference>
<protein>
    <submittedName>
        <fullName evidence="1">Uncharacterized protein</fullName>
    </submittedName>
</protein>
<keyword evidence="2" id="KW-1185">Reference proteome</keyword>
<proteinExistence type="predicted"/>
<gene>
    <name evidence="1" type="ORF">WH47_07106</name>
</gene>
<dbReference type="EMBL" id="KQ414780">
    <property type="protein sequence ID" value="KOC61207.1"/>
    <property type="molecule type" value="Genomic_DNA"/>
</dbReference>
<sequence>MTLYGSPVWARELTANRRSKNLLRRVERKLAVRVAHAYRTTSHAAATALAGLIPFDLLAEVDAHVYGRHRQLRQ</sequence>
<evidence type="ECO:0000313" key="2">
    <source>
        <dbReference type="Proteomes" id="UP000053825"/>
    </source>
</evidence>
<dbReference type="AlphaFoldDB" id="A0A0L7QRF6"/>
<evidence type="ECO:0000313" key="1">
    <source>
        <dbReference type="EMBL" id="KOC61207.1"/>
    </source>
</evidence>